<dbReference type="Proteomes" id="UP001595733">
    <property type="component" value="Unassembled WGS sequence"/>
</dbReference>
<dbReference type="Gene3D" id="3.30.2310.20">
    <property type="entry name" value="RelE-like"/>
    <property type="match status" value="1"/>
</dbReference>
<evidence type="ECO:0000313" key="1">
    <source>
        <dbReference type="EMBL" id="MFC4354326.1"/>
    </source>
</evidence>
<accession>A0ABV8UUB3</accession>
<dbReference type="RefSeq" id="WP_378140603.1">
    <property type="nucleotide sequence ID" value="NZ_JBHSEF010000010.1"/>
</dbReference>
<gene>
    <name evidence="1" type="ORF">ACFO0S_04460</name>
</gene>
<evidence type="ECO:0008006" key="3">
    <source>
        <dbReference type="Google" id="ProtNLM"/>
    </source>
</evidence>
<reference evidence="2" key="1">
    <citation type="journal article" date="2019" name="Int. J. Syst. Evol. Microbiol.">
        <title>The Global Catalogue of Microorganisms (GCM) 10K type strain sequencing project: providing services to taxonomists for standard genome sequencing and annotation.</title>
        <authorList>
            <consortium name="The Broad Institute Genomics Platform"/>
            <consortium name="The Broad Institute Genome Sequencing Center for Infectious Disease"/>
            <person name="Wu L."/>
            <person name="Ma J."/>
        </authorList>
    </citation>
    <scope>NUCLEOTIDE SEQUENCE [LARGE SCALE GENOMIC DNA]</scope>
    <source>
        <strain evidence="2">CCUG 50353</strain>
    </source>
</reference>
<dbReference type="SUPFAM" id="SSF143011">
    <property type="entry name" value="RelE-like"/>
    <property type="match status" value="1"/>
</dbReference>
<sequence length="141" mass="16344">MEKEPKFDLRFDPDAAKEYAKLKNPVLTIVNKSLDELEYRADEVGKSLGNKRDLKLAGCKEIKLRDAGIRIIFRITETRIEVLKVVQLLAIEKRSRDMVFKLASKRLSAIKKVEKSGKIFQSTRRWKKFSLQDKSPLPPKE</sequence>
<proteinExistence type="predicted"/>
<protein>
    <recommendedName>
        <fullName evidence="3">Addiction module toxin RelE</fullName>
    </recommendedName>
</protein>
<dbReference type="EMBL" id="JBHSEF010000010">
    <property type="protein sequence ID" value="MFC4354326.1"/>
    <property type="molecule type" value="Genomic_DNA"/>
</dbReference>
<name>A0ABV8UUB3_9BACL</name>
<comment type="caution">
    <text evidence="1">The sequence shown here is derived from an EMBL/GenBank/DDBJ whole genome shotgun (WGS) entry which is preliminary data.</text>
</comment>
<evidence type="ECO:0000313" key="2">
    <source>
        <dbReference type="Proteomes" id="UP001595733"/>
    </source>
</evidence>
<organism evidence="1 2">
    <name type="scientific">Chryseomicrobium palamuruense</name>
    <dbReference type="NCBI Taxonomy" id="682973"/>
    <lineage>
        <taxon>Bacteria</taxon>
        <taxon>Bacillati</taxon>
        <taxon>Bacillota</taxon>
        <taxon>Bacilli</taxon>
        <taxon>Bacillales</taxon>
        <taxon>Caryophanaceae</taxon>
        <taxon>Chryseomicrobium</taxon>
    </lineage>
</organism>
<dbReference type="InterPro" id="IPR035093">
    <property type="entry name" value="RelE/ParE_toxin_dom_sf"/>
</dbReference>
<keyword evidence="2" id="KW-1185">Reference proteome</keyword>